<keyword evidence="4" id="KW-1185">Reference proteome</keyword>
<dbReference type="Proteomes" id="UP000018001">
    <property type="component" value="Unassembled WGS sequence"/>
</dbReference>
<dbReference type="InterPro" id="IPR050791">
    <property type="entry name" value="Aldo-Keto_reductase"/>
</dbReference>
<reference evidence="4" key="1">
    <citation type="journal article" date="2014" name="Genome Announc.">
        <title>Draft genome sequence of the formaldehyde-resistant fungus Byssochlamys spectabilis No. 5 (anamorph Paecilomyces variotii No. 5) (NBRC109023).</title>
        <authorList>
            <person name="Oka T."/>
            <person name="Ekino K."/>
            <person name="Fukuda K."/>
            <person name="Nomura Y."/>
        </authorList>
    </citation>
    <scope>NUCLEOTIDE SEQUENCE [LARGE SCALE GENOMIC DNA]</scope>
    <source>
        <strain evidence="4">No. 5 / NBRC 109023</strain>
    </source>
</reference>
<dbReference type="Gene3D" id="3.20.20.100">
    <property type="entry name" value="NADP-dependent oxidoreductase domain"/>
    <property type="match status" value="1"/>
</dbReference>
<dbReference type="InterPro" id="IPR036291">
    <property type="entry name" value="NAD(P)-bd_dom_sf"/>
</dbReference>
<dbReference type="InParanoid" id="V5FUR1"/>
<dbReference type="AlphaFoldDB" id="V5FUR1"/>
<feature type="domain" description="NADP-dependent oxidoreductase" evidence="2">
    <location>
        <begin position="238"/>
        <end position="534"/>
    </location>
</feature>
<proteinExistence type="predicted"/>
<protein>
    <submittedName>
        <fullName evidence="3">Aldo-keto reductase</fullName>
    </submittedName>
</protein>
<dbReference type="Pfam" id="PF00248">
    <property type="entry name" value="Aldo_ket_red"/>
    <property type="match status" value="1"/>
</dbReference>
<comment type="caution">
    <text evidence="3">The sequence shown here is derived from an EMBL/GenBank/DDBJ whole genome shotgun (WGS) entry which is preliminary data.</text>
</comment>
<evidence type="ECO:0000313" key="3">
    <source>
        <dbReference type="EMBL" id="GAD92347.1"/>
    </source>
</evidence>
<dbReference type="EMBL" id="BAUL01000023">
    <property type="protein sequence ID" value="GAD92347.1"/>
    <property type="molecule type" value="Genomic_DNA"/>
</dbReference>
<dbReference type="PANTHER" id="PTHR43625:SF40">
    <property type="entry name" value="ALDO-KETO REDUCTASE YAKC [NADP(+)]"/>
    <property type="match status" value="1"/>
</dbReference>
<evidence type="ECO:0000256" key="1">
    <source>
        <dbReference type="ARBA" id="ARBA00023002"/>
    </source>
</evidence>
<dbReference type="HOGENOM" id="CLU_489145_0_0_1"/>
<dbReference type="GO" id="GO:0005737">
    <property type="term" value="C:cytoplasm"/>
    <property type="evidence" value="ECO:0007669"/>
    <property type="project" value="TreeGrafter"/>
</dbReference>
<name>V5FUR1_BYSSN</name>
<dbReference type="OrthoDB" id="37537at2759"/>
<dbReference type="eggNOG" id="KOG1014">
    <property type="taxonomic scope" value="Eukaryota"/>
</dbReference>
<dbReference type="PANTHER" id="PTHR43625">
    <property type="entry name" value="AFLATOXIN B1 ALDEHYDE REDUCTASE"/>
    <property type="match status" value="1"/>
</dbReference>
<dbReference type="InterPro" id="IPR036812">
    <property type="entry name" value="NAD(P)_OxRdtase_dom_sf"/>
</dbReference>
<dbReference type="CDD" id="cd05233">
    <property type="entry name" value="SDR_c"/>
    <property type="match status" value="1"/>
</dbReference>
<dbReference type="Pfam" id="PF00106">
    <property type="entry name" value="adh_short"/>
    <property type="match status" value="1"/>
</dbReference>
<dbReference type="SUPFAM" id="SSF51430">
    <property type="entry name" value="NAD(P)-linked oxidoreductase"/>
    <property type="match status" value="1"/>
</dbReference>
<dbReference type="GO" id="GO:0016491">
    <property type="term" value="F:oxidoreductase activity"/>
    <property type="evidence" value="ECO:0007669"/>
    <property type="project" value="UniProtKB-KW"/>
</dbReference>
<dbReference type="Gene3D" id="3.40.50.720">
    <property type="entry name" value="NAD(P)-binding Rossmann-like Domain"/>
    <property type="match status" value="1"/>
</dbReference>
<sequence>MAAYNPVVLILGAGANIGLHVAEAFAAKGYKVALAARRFKDEESTENKLHIQSDLSNPESVLNVFTKVKARLGIPSVVIYNAAATFRHDPKDPLSKVSLETFVYDLNVNTTAAFLAAQQAVAGFKTLPASASKTFIYTGNILNETTMATLLDCGIGKSATAHLVRVASESYREKGFKFYYADERKADGSAAFAIDGGAHAKLYLELAEDPKQREWQQTFVKGTLDSRPLGKNGPELPRLGLGLMVASGIYGNPPPDDERFNFLDEAYKRGEVFWDTADEYGDSEDLLGKWFAANPEKRKDIFLATKFAMRGRTPEGGLLIDSSPEYCRQAIEKSLNRLGLPFVDLYYIHRLDQVTPIEKTMEAMVELKKAGKIKHIGLSECSAASLRRAHAVHPVTCVQVEYSAFCTDIERNGLLQAARELGVATIAYCPLGNGLLTGTIRKREDIMKPGDIRGVLPWLREENVEKNVAIVDKISEIAKAKGVTTAQLALAWVLAQGDDIFAIPGTKRVNRLEENLRSLSVSLSQEEEMLIRQLAEAAVGGRVQDTIGFTFADTPPL</sequence>
<dbReference type="eggNOG" id="KOG1575">
    <property type="taxonomic scope" value="Eukaryota"/>
</dbReference>
<evidence type="ECO:0000313" key="4">
    <source>
        <dbReference type="Proteomes" id="UP000018001"/>
    </source>
</evidence>
<dbReference type="InterPro" id="IPR002347">
    <property type="entry name" value="SDR_fam"/>
</dbReference>
<dbReference type="InterPro" id="IPR023210">
    <property type="entry name" value="NADP_OxRdtase_dom"/>
</dbReference>
<gene>
    <name evidence="3" type="ORF">PVAR5_0938</name>
</gene>
<accession>V5FUR1</accession>
<organism evidence="3 4">
    <name type="scientific">Byssochlamys spectabilis (strain No. 5 / NBRC 109023)</name>
    <name type="common">Paecilomyces variotii</name>
    <dbReference type="NCBI Taxonomy" id="1356009"/>
    <lineage>
        <taxon>Eukaryota</taxon>
        <taxon>Fungi</taxon>
        <taxon>Dikarya</taxon>
        <taxon>Ascomycota</taxon>
        <taxon>Pezizomycotina</taxon>
        <taxon>Eurotiomycetes</taxon>
        <taxon>Eurotiomycetidae</taxon>
        <taxon>Eurotiales</taxon>
        <taxon>Thermoascaceae</taxon>
        <taxon>Paecilomyces</taxon>
    </lineage>
</organism>
<evidence type="ECO:0000259" key="2">
    <source>
        <dbReference type="Pfam" id="PF00248"/>
    </source>
</evidence>
<keyword evidence="1" id="KW-0560">Oxidoreductase</keyword>
<dbReference type="SUPFAM" id="SSF51735">
    <property type="entry name" value="NAD(P)-binding Rossmann-fold domains"/>
    <property type="match status" value="1"/>
</dbReference>